<reference evidence="1 2" key="2">
    <citation type="journal article" date="2023" name="Mol. Biol. Evol.">
        <title>Genomics of Secondarily Temperate Adaptation in the Only Non-Antarctic Icefish.</title>
        <authorList>
            <person name="Rivera-Colon A.G."/>
            <person name="Rayamajhi N."/>
            <person name="Minhas B.F."/>
            <person name="Madrigal G."/>
            <person name="Bilyk K.T."/>
            <person name="Yoon V."/>
            <person name="Hune M."/>
            <person name="Gregory S."/>
            <person name="Cheng C.H.C."/>
            <person name="Catchen J.M."/>
        </authorList>
    </citation>
    <scope>NUCLEOTIDE SEQUENCE [LARGE SCALE GENOMIC DNA]</scope>
    <source>
        <strain evidence="1">JMC-PN-2008</strain>
    </source>
</reference>
<name>A0AAN7XYS1_ELEMC</name>
<proteinExistence type="predicted"/>
<dbReference type="AlphaFoldDB" id="A0AAN7XYS1"/>
<evidence type="ECO:0000313" key="2">
    <source>
        <dbReference type="Proteomes" id="UP001346869"/>
    </source>
</evidence>
<keyword evidence="2" id="KW-1185">Reference proteome</keyword>
<gene>
    <name evidence="1" type="ORF">PBY51_024502</name>
</gene>
<dbReference type="EMBL" id="JAUZQC010000006">
    <property type="protein sequence ID" value="KAK5869812.1"/>
    <property type="molecule type" value="Genomic_DNA"/>
</dbReference>
<organism evidence="1 2">
    <name type="scientific">Eleginops maclovinus</name>
    <name type="common">Patagonian blennie</name>
    <name type="synonym">Eleginus maclovinus</name>
    <dbReference type="NCBI Taxonomy" id="56733"/>
    <lineage>
        <taxon>Eukaryota</taxon>
        <taxon>Metazoa</taxon>
        <taxon>Chordata</taxon>
        <taxon>Craniata</taxon>
        <taxon>Vertebrata</taxon>
        <taxon>Euteleostomi</taxon>
        <taxon>Actinopterygii</taxon>
        <taxon>Neopterygii</taxon>
        <taxon>Teleostei</taxon>
        <taxon>Neoteleostei</taxon>
        <taxon>Acanthomorphata</taxon>
        <taxon>Eupercaria</taxon>
        <taxon>Perciformes</taxon>
        <taxon>Notothenioidei</taxon>
        <taxon>Eleginopidae</taxon>
        <taxon>Eleginops</taxon>
    </lineage>
</organism>
<protein>
    <submittedName>
        <fullName evidence="1">Uncharacterized protein</fullName>
    </submittedName>
</protein>
<reference evidence="1 2" key="1">
    <citation type="journal article" date="2023" name="Genes (Basel)">
        <title>Chromosome-Level Genome Assembly and Circadian Gene Repertoire of the Patagonia Blennie Eleginops maclovinus-The Closest Ancestral Proxy of Antarctic Cryonotothenioids.</title>
        <authorList>
            <person name="Cheng C.C."/>
            <person name="Rivera-Colon A.G."/>
            <person name="Minhas B.F."/>
            <person name="Wilson L."/>
            <person name="Rayamajhi N."/>
            <person name="Vargas-Chacoff L."/>
            <person name="Catchen J.M."/>
        </authorList>
    </citation>
    <scope>NUCLEOTIDE SEQUENCE [LARGE SCALE GENOMIC DNA]</scope>
    <source>
        <strain evidence="1">JMC-PN-2008</strain>
    </source>
</reference>
<evidence type="ECO:0000313" key="1">
    <source>
        <dbReference type="EMBL" id="KAK5869812.1"/>
    </source>
</evidence>
<dbReference type="Proteomes" id="UP001346869">
    <property type="component" value="Unassembled WGS sequence"/>
</dbReference>
<sequence length="66" mass="7587">MILCFGSELHHCAQQTDYWRLSEGFWEPHAWLVQSAGFLGEVKEKSPYLPGRGRRALFHHVIHPGA</sequence>
<accession>A0AAN7XYS1</accession>
<comment type="caution">
    <text evidence="1">The sequence shown here is derived from an EMBL/GenBank/DDBJ whole genome shotgun (WGS) entry which is preliminary data.</text>
</comment>